<dbReference type="OrthoDB" id="3799620at2759"/>
<evidence type="ECO:0000313" key="1">
    <source>
        <dbReference type="EMBL" id="KAF1950711.1"/>
    </source>
</evidence>
<evidence type="ECO:0000313" key="2">
    <source>
        <dbReference type="Proteomes" id="UP000800035"/>
    </source>
</evidence>
<keyword evidence="2" id="KW-1185">Reference proteome</keyword>
<dbReference type="Proteomes" id="UP000800035">
    <property type="component" value="Unassembled WGS sequence"/>
</dbReference>
<organism evidence="1 2">
    <name type="scientific">Byssothecium circinans</name>
    <dbReference type="NCBI Taxonomy" id="147558"/>
    <lineage>
        <taxon>Eukaryota</taxon>
        <taxon>Fungi</taxon>
        <taxon>Dikarya</taxon>
        <taxon>Ascomycota</taxon>
        <taxon>Pezizomycotina</taxon>
        <taxon>Dothideomycetes</taxon>
        <taxon>Pleosporomycetidae</taxon>
        <taxon>Pleosporales</taxon>
        <taxon>Massarineae</taxon>
        <taxon>Massarinaceae</taxon>
        <taxon>Byssothecium</taxon>
    </lineage>
</organism>
<protein>
    <submittedName>
        <fullName evidence="1">Uncharacterized protein</fullName>
    </submittedName>
</protein>
<accession>A0A6A5TDM5</accession>
<dbReference type="EMBL" id="ML977023">
    <property type="protein sequence ID" value="KAF1950711.1"/>
    <property type="molecule type" value="Genomic_DNA"/>
</dbReference>
<gene>
    <name evidence="1" type="ORF">CC80DRAFT_597977</name>
</gene>
<reference evidence="1" key="1">
    <citation type="journal article" date="2020" name="Stud. Mycol.">
        <title>101 Dothideomycetes genomes: a test case for predicting lifestyles and emergence of pathogens.</title>
        <authorList>
            <person name="Haridas S."/>
            <person name="Albert R."/>
            <person name="Binder M."/>
            <person name="Bloem J."/>
            <person name="Labutti K."/>
            <person name="Salamov A."/>
            <person name="Andreopoulos B."/>
            <person name="Baker S."/>
            <person name="Barry K."/>
            <person name="Bills G."/>
            <person name="Bluhm B."/>
            <person name="Cannon C."/>
            <person name="Castanera R."/>
            <person name="Culley D."/>
            <person name="Daum C."/>
            <person name="Ezra D."/>
            <person name="Gonzalez J."/>
            <person name="Henrissat B."/>
            <person name="Kuo A."/>
            <person name="Liang C."/>
            <person name="Lipzen A."/>
            <person name="Lutzoni F."/>
            <person name="Magnuson J."/>
            <person name="Mondo S."/>
            <person name="Nolan M."/>
            <person name="Ohm R."/>
            <person name="Pangilinan J."/>
            <person name="Park H.-J."/>
            <person name="Ramirez L."/>
            <person name="Alfaro M."/>
            <person name="Sun H."/>
            <person name="Tritt A."/>
            <person name="Yoshinaga Y."/>
            <person name="Zwiers L.-H."/>
            <person name="Turgeon B."/>
            <person name="Goodwin S."/>
            <person name="Spatafora J."/>
            <person name="Crous P."/>
            <person name="Grigoriev I."/>
        </authorList>
    </citation>
    <scope>NUCLEOTIDE SEQUENCE</scope>
    <source>
        <strain evidence="1">CBS 675.92</strain>
    </source>
</reference>
<proteinExistence type="predicted"/>
<sequence length="332" mass="37799">MEAVMIYIRVADVKTYVYCNTSNTQNRPTHNFNDQYTTSTVTDNLDGHAQLLRPRTILTPTSLEDENVAKVALAAFTDSNTSSDALLLQQRKAPDPTFRFMDLPQEIQDHVYHYLWTHIKKVSLAAGNGLRVRLVYDGAFYRRAGTSSKLPLWLLTNKAFFDKGLKQFCLKSKKWVLENPLHDSANKQPAPLTAGLNAAEHLEVVFPVKLGSHYQTHLSNRLANILQHNNKLTCLKLRYVFERGEHPTLEGSTLLVDLARVLEAKPTQLQHLELTMISCYYYLTHEVTDRIVLEVEKVGVEVVDKQGVCTFGEGISTFPHDWKMLFKKARKV</sequence>
<dbReference type="AlphaFoldDB" id="A0A6A5TDM5"/>
<name>A0A6A5TDM5_9PLEO</name>